<gene>
    <name evidence="2" type="ORF">MPEBLZ_00075</name>
</gene>
<evidence type="ECO:0000313" key="3">
    <source>
        <dbReference type="Proteomes" id="UP000050360"/>
    </source>
</evidence>
<dbReference type="Proteomes" id="UP000050360">
    <property type="component" value="Unassembled WGS sequence"/>
</dbReference>
<sequence length="256" mass="29303">MTRYLAEKSVRQLTEVVNTKQITRKPDNVIVVLQTGISSLEQFLLQGQKSKVKIPSECQDCQGKLWKHGTYERTCRTLFVFVFVVIQRALCKECGKTVSCLYEFLTPYKQYDESVRSRYVEKYLEPGATYRDAAWGDEDGDRADAEASVSRAYRAVKEAGESAELMVQQIQQECVEAGMPIPEMEREETQQELYARTDRKARQLGLLILAMWLARLVSGECRPSWLMLKVYMSCGYTLCNLGFRLSGPQSLKQALF</sequence>
<reference evidence="2 3" key="1">
    <citation type="submission" date="2015-09" db="EMBL/GenBank/DDBJ databases">
        <title>A metagenomics-based metabolic model of nitrate-dependent anaerobic oxidation of methane by Methanoperedens-like archaea.</title>
        <authorList>
            <person name="Arshad A."/>
            <person name="Speth D.R."/>
            <person name="De Graaf R.M."/>
            <person name="Op Den Camp H.J."/>
            <person name="Jetten M.S."/>
            <person name="Welte C.U."/>
        </authorList>
    </citation>
    <scope>NUCLEOTIDE SEQUENCE [LARGE SCALE GENOMIC DNA]</scope>
</reference>
<dbReference type="AlphaFoldDB" id="A0A0P8AKJ1"/>
<dbReference type="Pfam" id="PF20020">
    <property type="entry name" value="DUF6431"/>
    <property type="match status" value="1"/>
</dbReference>
<feature type="domain" description="DUF6431" evidence="1">
    <location>
        <begin position="58"/>
        <end position="122"/>
    </location>
</feature>
<accession>A0A0P8AKJ1</accession>
<evidence type="ECO:0000259" key="1">
    <source>
        <dbReference type="Pfam" id="PF20020"/>
    </source>
</evidence>
<protein>
    <recommendedName>
        <fullName evidence="1">DUF6431 domain-containing protein</fullName>
    </recommendedName>
</protein>
<evidence type="ECO:0000313" key="2">
    <source>
        <dbReference type="EMBL" id="KPQ45337.1"/>
    </source>
</evidence>
<organism evidence="2 3">
    <name type="scientific">Candidatus Methanoperedens nitratireducens</name>
    <dbReference type="NCBI Taxonomy" id="1392998"/>
    <lineage>
        <taxon>Archaea</taxon>
        <taxon>Methanobacteriati</taxon>
        <taxon>Methanobacteriota</taxon>
        <taxon>Stenosarchaea group</taxon>
        <taxon>Methanomicrobia</taxon>
        <taxon>Methanosarcinales</taxon>
        <taxon>ANME-2 cluster</taxon>
        <taxon>Candidatus Methanoperedentaceae</taxon>
        <taxon>Candidatus Methanoperedens</taxon>
    </lineage>
</organism>
<proteinExistence type="predicted"/>
<comment type="caution">
    <text evidence="2">The sequence shown here is derived from an EMBL/GenBank/DDBJ whole genome shotgun (WGS) entry which is preliminary data.</text>
</comment>
<name>A0A0P8AKJ1_9EURY</name>
<dbReference type="InterPro" id="IPR045536">
    <property type="entry name" value="DUF6431"/>
</dbReference>
<dbReference type="EMBL" id="LKCM01000010">
    <property type="protein sequence ID" value="KPQ45337.1"/>
    <property type="molecule type" value="Genomic_DNA"/>
</dbReference>